<proteinExistence type="predicted"/>
<organism evidence="1 2">
    <name type="scientific">Aeromonas phage 65.2</name>
    <dbReference type="NCBI Taxonomy" id="1932896"/>
    <lineage>
        <taxon>Viruses</taxon>
        <taxon>Duplodnaviria</taxon>
        <taxon>Heunggongvirae</taxon>
        <taxon>Uroviricota</taxon>
        <taxon>Caudoviricetes</taxon>
        <taxon>Pantevenvirales</taxon>
        <taxon>Straboviridae</taxon>
        <taxon>Emmerichvirinae</taxon>
        <taxon>Ishigurovirus</taxon>
        <taxon>Ishigurovirus osborne</taxon>
    </lineage>
</organism>
<dbReference type="Proteomes" id="UP000225215">
    <property type="component" value="Segment"/>
</dbReference>
<name>A0A219YCM8_9CAUD</name>
<accession>A0A219YCM8</accession>
<sequence>MATVKLVNNIIFAVNKFGEVVSGNHHGPKITIECKSIMVEKGNDRGYTVKEIVDILAAKFDVEIIYLRSIESSFDSYKVSFGYHHDF</sequence>
<evidence type="ECO:0000313" key="2">
    <source>
        <dbReference type="Proteomes" id="UP000225215"/>
    </source>
</evidence>
<evidence type="ECO:0000313" key="1">
    <source>
        <dbReference type="EMBL" id="APU01697.1"/>
    </source>
</evidence>
<dbReference type="EMBL" id="KY290955">
    <property type="protein sequence ID" value="APU01697.1"/>
    <property type="molecule type" value="Genomic_DNA"/>
</dbReference>
<reference evidence="1 2" key="1">
    <citation type="journal article" date="2017" name="Sci. Rep.">
        <title>Characterization and diversity of phages infecting Aeromonas salmonicida subsp. salmonicida.</title>
        <authorList>
            <person name="Vincent A.T."/>
            <person name="Paquet V.E."/>
            <person name="Bernatchez A."/>
            <person name="Tremblay D.M."/>
            <person name="Moineau S."/>
            <person name="Charette S.J."/>
        </authorList>
    </citation>
    <scope>NUCLEOTIDE SEQUENCE [LARGE SCALE GENOMIC DNA]</scope>
</reference>
<protein>
    <submittedName>
        <fullName evidence="1">Uncharacterized protein</fullName>
    </submittedName>
</protein>